<evidence type="ECO:0000313" key="1">
    <source>
        <dbReference type="EMBL" id="OFW58916.1"/>
    </source>
</evidence>
<dbReference type="STRING" id="1797197.A2Y75_00015"/>
<accession>A0A1F2WQ37</accession>
<name>A0A1F2WQ37_9ACTN</name>
<sequence length="121" mass="13616">MRRMDYVLSDEDIIRITRILADDDTEGAWDFFARRLSQSNGERPAKRCDIVIEAKAADDLSSLIEAGDKASCLSFLREHFEKEIKLMLTPHCVPVFESSYKPNQADKYATFADGVQGGISP</sequence>
<comment type="caution">
    <text evidence="1">The sequence shown here is derived from an EMBL/GenBank/DDBJ whole genome shotgun (WGS) entry which is preliminary data.</text>
</comment>
<protein>
    <submittedName>
        <fullName evidence="1">Uncharacterized protein</fullName>
    </submittedName>
</protein>
<dbReference type="Proteomes" id="UP000177876">
    <property type="component" value="Unassembled WGS sequence"/>
</dbReference>
<gene>
    <name evidence="1" type="ORF">A2Y75_00015</name>
</gene>
<dbReference type="EMBL" id="MELK01000019">
    <property type="protein sequence ID" value="OFW58916.1"/>
    <property type="molecule type" value="Genomic_DNA"/>
</dbReference>
<evidence type="ECO:0000313" key="2">
    <source>
        <dbReference type="Proteomes" id="UP000177876"/>
    </source>
</evidence>
<dbReference type="AlphaFoldDB" id="A0A1F2WQ37"/>
<reference evidence="1 2" key="1">
    <citation type="journal article" date="2016" name="Nat. Commun.">
        <title>Thousands of microbial genomes shed light on interconnected biogeochemical processes in an aquifer system.</title>
        <authorList>
            <person name="Anantharaman K."/>
            <person name="Brown C.T."/>
            <person name="Hug L.A."/>
            <person name="Sharon I."/>
            <person name="Castelle C.J."/>
            <person name="Probst A.J."/>
            <person name="Thomas B.C."/>
            <person name="Singh A."/>
            <person name="Wilkins M.J."/>
            <person name="Karaoz U."/>
            <person name="Brodie E.L."/>
            <person name="Williams K.H."/>
            <person name="Hubbard S.S."/>
            <person name="Banfield J.F."/>
        </authorList>
    </citation>
    <scope>NUCLEOTIDE SEQUENCE [LARGE SCALE GENOMIC DNA]</scope>
</reference>
<organism evidence="1 2">
    <name type="scientific">Candidatus Solincola sediminis</name>
    <dbReference type="NCBI Taxonomy" id="1797199"/>
    <lineage>
        <taxon>Bacteria</taxon>
        <taxon>Bacillati</taxon>
        <taxon>Actinomycetota</taxon>
        <taxon>Candidatus Geothermincolia</taxon>
        <taxon>Candidatus Geothermincolales</taxon>
        <taxon>Candidatus Geothermincolaceae</taxon>
        <taxon>Candidatus Solincola</taxon>
    </lineage>
</organism>
<proteinExistence type="predicted"/>